<keyword evidence="1" id="KW-0472">Membrane</keyword>
<dbReference type="AlphaFoldDB" id="A0A6G1IKY1"/>
<evidence type="ECO:0000256" key="1">
    <source>
        <dbReference type="SAM" id="Phobius"/>
    </source>
</evidence>
<proteinExistence type="predicted"/>
<name>A0A6G1IKY1_9PLEO</name>
<dbReference type="EMBL" id="MU005608">
    <property type="protein sequence ID" value="KAF2678896.1"/>
    <property type="molecule type" value="Genomic_DNA"/>
</dbReference>
<protein>
    <submittedName>
        <fullName evidence="2">Uncharacterized protein</fullName>
    </submittedName>
</protein>
<dbReference type="Proteomes" id="UP000799291">
    <property type="component" value="Unassembled WGS sequence"/>
</dbReference>
<keyword evidence="1" id="KW-1133">Transmembrane helix</keyword>
<feature type="transmembrane region" description="Helical" evidence="1">
    <location>
        <begin position="161"/>
        <end position="179"/>
    </location>
</feature>
<organism evidence="2 3">
    <name type="scientific">Lentithecium fluviatile CBS 122367</name>
    <dbReference type="NCBI Taxonomy" id="1168545"/>
    <lineage>
        <taxon>Eukaryota</taxon>
        <taxon>Fungi</taxon>
        <taxon>Dikarya</taxon>
        <taxon>Ascomycota</taxon>
        <taxon>Pezizomycotina</taxon>
        <taxon>Dothideomycetes</taxon>
        <taxon>Pleosporomycetidae</taxon>
        <taxon>Pleosporales</taxon>
        <taxon>Massarineae</taxon>
        <taxon>Lentitheciaceae</taxon>
        <taxon>Lentithecium</taxon>
    </lineage>
</organism>
<evidence type="ECO:0000313" key="3">
    <source>
        <dbReference type="Proteomes" id="UP000799291"/>
    </source>
</evidence>
<sequence length="221" mass="23808">MSKKSQSSLAVSPSPMLHLCRKTTASCRLCNETCINSCSGGRGITSCSSWSSSSPPLSQDPFSRGNTSIALLSRFPSNSSHTSSGVVRIDAGSLRSLYGGSHMPICSPPFTAKRAKILVVRRSRTRVPRTWSHSTRAYTSPLSHSRLALTYPSLIPADQILGARFASVIFLWVSFFLVFHKGYFNGMAGVPLVTSADSGMRVLASLVLLVGLRGQYKYANG</sequence>
<keyword evidence="1" id="KW-0812">Transmembrane</keyword>
<accession>A0A6G1IKY1</accession>
<reference evidence="2" key="1">
    <citation type="journal article" date="2020" name="Stud. Mycol.">
        <title>101 Dothideomycetes genomes: a test case for predicting lifestyles and emergence of pathogens.</title>
        <authorList>
            <person name="Haridas S."/>
            <person name="Albert R."/>
            <person name="Binder M."/>
            <person name="Bloem J."/>
            <person name="Labutti K."/>
            <person name="Salamov A."/>
            <person name="Andreopoulos B."/>
            <person name="Baker S."/>
            <person name="Barry K."/>
            <person name="Bills G."/>
            <person name="Bluhm B."/>
            <person name="Cannon C."/>
            <person name="Castanera R."/>
            <person name="Culley D."/>
            <person name="Daum C."/>
            <person name="Ezra D."/>
            <person name="Gonzalez J."/>
            <person name="Henrissat B."/>
            <person name="Kuo A."/>
            <person name="Liang C."/>
            <person name="Lipzen A."/>
            <person name="Lutzoni F."/>
            <person name="Magnuson J."/>
            <person name="Mondo S."/>
            <person name="Nolan M."/>
            <person name="Ohm R."/>
            <person name="Pangilinan J."/>
            <person name="Park H.-J."/>
            <person name="Ramirez L."/>
            <person name="Alfaro M."/>
            <person name="Sun H."/>
            <person name="Tritt A."/>
            <person name="Yoshinaga Y."/>
            <person name="Zwiers L.-H."/>
            <person name="Turgeon B."/>
            <person name="Goodwin S."/>
            <person name="Spatafora J."/>
            <person name="Crous P."/>
            <person name="Grigoriev I."/>
        </authorList>
    </citation>
    <scope>NUCLEOTIDE SEQUENCE</scope>
    <source>
        <strain evidence="2">CBS 122367</strain>
    </source>
</reference>
<feature type="transmembrane region" description="Helical" evidence="1">
    <location>
        <begin position="199"/>
        <end position="216"/>
    </location>
</feature>
<evidence type="ECO:0000313" key="2">
    <source>
        <dbReference type="EMBL" id="KAF2678896.1"/>
    </source>
</evidence>
<gene>
    <name evidence="2" type="ORF">K458DRAFT_133836</name>
</gene>
<keyword evidence="3" id="KW-1185">Reference proteome</keyword>